<evidence type="ECO:0000313" key="3">
    <source>
        <dbReference type="EMBL" id="MDT0449573.1"/>
    </source>
</evidence>
<dbReference type="EMBL" id="JAVRFI010000005">
    <property type="protein sequence ID" value="MDT0449573.1"/>
    <property type="molecule type" value="Genomic_DNA"/>
</dbReference>
<organism evidence="3 4">
    <name type="scientific">Streptomyces hesseae</name>
    <dbReference type="NCBI Taxonomy" id="3075519"/>
    <lineage>
        <taxon>Bacteria</taxon>
        <taxon>Bacillati</taxon>
        <taxon>Actinomycetota</taxon>
        <taxon>Actinomycetes</taxon>
        <taxon>Kitasatosporales</taxon>
        <taxon>Streptomycetaceae</taxon>
        <taxon>Streptomyces</taxon>
    </lineage>
</organism>
<keyword evidence="2" id="KW-1133">Transmembrane helix</keyword>
<sequence length="58" mass="6540">MADDTNRQPAPNPAESGPRSEKWAEKQVALRVLVYVFVTHAIAGFIWLLFYLGDHANK</sequence>
<feature type="region of interest" description="Disordered" evidence="1">
    <location>
        <begin position="1"/>
        <end position="22"/>
    </location>
</feature>
<evidence type="ECO:0000256" key="1">
    <source>
        <dbReference type="SAM" id="MobiDB-lite"/>
    </source>
</evidence>
<reference evidence="3" key="1">
    <citation type="submission" date="2024-05" db="EMBL/GenBank/DDBJ databases">
        <title>30 novel species of actinomycetes from the DSMZ collection.</title>
        <authorList>
            <person name="Nouioui I."/>
        </authorList>
    </citation>
    <scope>NUCLEOTIDE SEQUENCE</scope>
    <source>
        <strain evidence="3">DSM 40473</strain>
    </source>
</reference>
<comment type="caution">
    <text evidence="3">The sequence shown here is derived from an EMBL/GenBank/DDBJ whole genome shotgun (WGS) entry which is preliminary data.</text>
</comment>
<dbReference type="InterPro" id="IPR046129">
    <property type="entry name" value="DUF6126"/>
</dbReference>
<evidence type="ECO:0000313" key="4">
    <source>
        <dbReference type="Proteomes" id="UP001180531"/>
    </source>
</evidence>
<feature type="transmembrane region" description="Helical" evidence="2">
    <location>
        <begin position="28"/>
        <end position="52"/>
    </location>
</feature>
<keyword evidence="2" id="KW-0812">Transmembrane</keyword>
<dbReference type="Pfam" id="PF19621">
    <property type="entry name" value="DUF6126"/>
    <property type="match status" value="1"/>
</dbReference>
<accession>A0ABU2SKQ9</accession>
<dbReference type="RefSeq" id="WP_311609969.1">
    <property type="nucleotide sequence ID" value="NZ_JAVRFI010000005.1"/>
</dbReference>
<keyword evidence="2" id="KW-0472">Membrane</keyword>
<dbReference type="Proteomes" id="UP001180531">
    <property type="component" value="Unassembled WGS sequence"/>
</dbReference>
<proteinExistence type="predicted"/>
<evidence type="ECO:0000256" key="2">
    <source>
        <dbReference type="SAM" id="Phobius"/>
    </source>
</evidence>
<gene>
    <name evidence="3" type="ORF">RM609_10895</name>
</gene>
<name>A0ABU2SKQ9_9ACTN</name>
<protein>
    <submittedName>
        <fullName evidence="3">DUF6126 family protein</fullName>
    </submittedName>
</protein>
<keyword evidence="4" id="KW-1185">Reference proteome</keyword>